<keyword evidence="2" id="KW-1185">Reference proteome</keyword>
<name>A0ABN8IE86_9NEOP</name>
<evidence type="ECO:0000313" key="1">
    <source>
        <dbReference type="EMBL" id="CAH2052039.1"/>
    </source>
</evidence>
<gene>
    <name evidence="1" type="ORF">IPOD504_LOCUS8049</name>
</gene>
<evidence type="ECO:0000313" key="2">
    <source>
        <dbReference type="Proteomes" id="UP000837857"/>
    </source>
</evidence>
<accession>A0ABN8IE86</accession>
<feature type="non-terminal residue" evidence="1">
    <location>
        <position position="1"/>
    </location>
</feature>
<protein>
    <submittedName>
        <fullName evidence="1">Uncharacterized protein</fullName>
    </submittedName>
</protein>
<reference evidence="1" key="1">
    <citation type="submission" date="2022-03" db="EMBL/GenBank/DDBJ databases">
        <authorList>
            <person name="Martin H S."/>
        </authorList>
    </citation>
    <scope>NUCLEOTIDE SEQUENCE</scope>
</reference>
<organism evidence="1 2">
    <name type="scientific">Iphiclides podalirius</name>
    <name type="common">scarce swallowtail</name>
    <dbReference type="NCBI Taxonomy" id="110791"/>
    <lineage>
        <taxon>Eukaryota</taxon>
        <taxon>Metazoa</taxon>
        <taxon>Ecdysozoa</taxon>
        <taxon>Arthropoda</taxon>
        <taxon>Hexapoda</taxon>
        <taxon>Insecta</taxon>
        <taxon>Pterygota</taxon>
        <taxon>Neoptera</taxon>
        <taxon>Endopterygota</taxon>
        <taxon>Lepidoptera</taxon>
        <taxon>Glossata</taxon>
        <taxon>Ditrysia</taxon>
        <taxon>Papilionoidea</taxon>
        <taxon>Papilionidae</taxon>
        <taxon>Papilioninae</taxon>
        <taxon>Iphiclides</taxon>
    </lineage>
</organism>
<proteinExistence type="predicted"/>
<dbReference type="Proteomes" id="UP000837857">
    <property type="component" value="Chromosome 20"/>
</dbReference>
<sequence length="94" mass="10355">MTKLARDGSPPRQACHPLGAVEHMSLAERDQEQLQPLRYTSNRYTVRVGRQKMTFAGHGLRSTSDLSSRGKKLVGGHAVMIWDDTGSVCAVFAK</sequence>
<dbReference type="EMBL" id="OW152832">
    <property type="protein sequence ID" value="CAH2052039.1"/>
    <property type="molecule type" value="Genomic_DNA"/>
</dbReference>